<protein>
    <submittedName>
        <fullName evidence="2">Uncharacterized protein</fullName>
    </submittedName>
</protein>
<accession>A0A4Y7IPH0</accession>
<gene>
    <name evidence="2" type="ORF">C5167_017810</name>
</gene>
<keyword evidence="1" id="KW-0732">Signal</keyword>
<dbReference type="Gramene" id="RZC49389">
    <property type="protein sequence ID" value="RZC49389"/>
    <property type="gene ID" value="C5167_017810"/>
</dbReference>
<feature type="chain" id="PRO_5021388386" evidence="1">
    <location>
        <begin position="28"/>
        <end position="90"/>
    </location>
</feature>
<dbReference type="AlphaFoldDB" id="A0A4Y7IPH0"/>
<feature type="signal peptide" evidence="1">
    <location>
        <begin position="1"/>
        <end position="27"/>
    </location>
</feature>
<name>A0A4Y7IPH0_PAPSO</name>
<sequence>MCSKNIKVFLWLALVAALLLMSSQVLTVKGLTEKKPEVEAVEATEKNGVENLKYEASLAVAGGAQCGSPGCCRFRSVSPRFVPTCLRCCP</sequence>
<evidence type="ECO:0000313" key="2">
    <source>
        <dbReference type="EMBL" id="RZC49389.1"/>
    </source>
</evidence>
<reference evidence="2 3" key="1">
    <citation type="journal article" date="2018" name="Science">
        <title>The opium poppy genome and morphinan production.</title>
        <authorList>
            <person name="Guo L."/>
            <person name="Winzer T."/>
            <person name="Yang X."/>
            <person name="Li Y."/>
            <person name="Ning Z."/>
            <person name="He Z."/>
            <person name="Teodor R."/>
            <person name="Lu Y."/>
            <person name="Bowser T.A."/>
            <person name="Graham I.A."/>
            <person name="Ye K."/>
        </authorList>
    </citation>
    <scope>NUCLEOTIDE SEQUENCE [LARGE SCALE GENOMIC DNA]</scope>
    <source>
        <strain evidence="3">cv. HN1</strain>
        <tissue evidence="2">Leaves</tissue>
    </source>
</reference>
<evidence type="ECO:0000256" key="1">
    <source>
        <dbReference type="SAM" id="SignalP"/>
    </source>
</evidence>
<organism evidence="2 3">
    <name type="scientific">Papaver somniferum</name>
    <name type="common">Opium poppy</name>
    <dbReference type="NCBI Taxonomy" id="3469"/>
    <lineage>
        <taxon>Eukaryota</taxon>
        <taxon>Viridiplantae</taxon>
        <taxon>Streptophyta</taxon>
        <taxon>Embryophyta</taxon>
        <taxon>Tracheophyta</taxon>
        <taxon>Spermatophyta</taxon>
        <taxon>Magnoliopsida</taxon>
        <taxon>Ranunculales</taxon>
        <taxon>Papaveraceae</taxon>
        <taxon>Papaveroideae</taxon>
        <taxon>Papaver</taxon>
    </lineage>
</organism>
<proteinExistence type="predicted"/>
<evidence type="ECO:0000313" key="3">
    <source>
        <dbReference type="Proteomes" id="UP000316621"/>
    </source>
</evidence>
<keyword evidence="3" id="KW-1185">Reference proteome</keyword>
<dbReference type="EMBL" id="CM010716">
    <property type="protein sequence ID" value="RZC49389.1"/>
    <property type="molecule type" value="Genomic_DNA"/>
</dbReference>
<dbReference type="Proteomes" id="UP000316621">
    <property type="component" value="Chromosome 2"/>
</dbReference>